<keyword evidence="1" id="KW-0812">Transmembrane</keyword>
<name>A0A1J0VTP2_9NOCA</name>
<proteinExistence type="predicted"/>
<keyword evidence="1" id="KW-1133">Transmembrane helix</keyword>
<keyword evidence="1" id="KW-0472">Membrane</keyword>
<evidence type="ECO:0000313" key="3">
    <source>
        <dbReference type="Proteomes" id="UP000183810"/>
    </source>
</evidence>
<evidence type="ECO:0000256" key="1">
    <source>
        <dbReference type="SAM" id="Phobius"/>
    </source>
</evidence>
<dbReference type="Proteomes" id="UP000183810">
    <property type="component" value="Chromosome"/>
</dbReference>
<organism evidence="2 3">
    <name type="scientific">Nocardia mangyaensis</name>
    <dbReference type="NCBI Taxonomy" id="2213200"/>
    <lineage>
        <taxon>Bacteria</taxon>
        <taxon>Bacillati</taxon>
        <taxon>Actinomycetota</taxon>
        <taxon>Actinomycetes</taxon>
        <taxon>Mycobacteriales</taxon>
        <taxon>Nocardiaceae</taxon>
        <taxon>Nocardia</taxon>
    </lineage>
</organism>
<gene>
    <name evidence="2" type="ORF">BOX37_17325</name>
</gene>
<dbReference type="EMBL" id="CP018082">
    <property type="protein sequence ID" value="APE35416.1"/>
    <property type="molecule type" value="Genomic_DNA"/>
</dbReference>
<dbReference type="KEGG" id="nsl:BOX37_17325"/>
<dbReference type="AlphaFoldDB" id="A0A1J0VTP2"/>
<keyword evidence="3" id="KW-1185">Reference proteome</keyword>
<protein>
    <submittedName>
        <fullName evidence="2">Uncharacterized protein</fullName>
    </submittedName>
</protein>
<feature type="transmembrane region" description="Helical" evidence="1">
    <location>
        <begin position="114"/>
        <end position="134"/>
    </location>
</feature>
<feature type="transmembrane region" description="Helical" evidence="1">
    <location>
        <begin position="316"/>
        <end position="336"/>
    </location>
</feature>
<reference evidence="2" key="1">
    <citation type="submission" date="2016-11" db="EMBL/GenBank/DDBJ databases">
        <authorList>
            <person name="Jaros S."/>
            <person name="Januszkiewicz K."/>
            <person name="Wedrychowicz H."/>
        </authorList>
    </citation>
    <scope>NUCLEOTIDE SEQUENCE [LARGE SCALE GENOMIC DNA]</scope>
    <source>
        <strain evidence="2">Y48</strain>
    </source>
</reference>
<evidence type="ECO:0000313" key="2">
    <source>
        <dbReference type="EMBL" id="APE35416.1"/>
    </source>
</evidence>
<accession>A0A1J0VTP2</accession>
<feature type="transmembrane region" description="Helical" evidence="1">
    <location>
        <begin position="75"/>
        <end position="94"/>
    </location>
</feature>
<sequence>MSVRWSVAGLLLASIVAIVVGRVWLVDYASELTGAVRPGWRSRPVVEASMIAQMLLPWAGAAVVGFALLWRSPQLWARISLVATVPTGLITALPPFGAQYLHGAKRVAVSGAPVWSVLTVVAGFALAVAAGRVLTRPLAFDVAKSGVRLRFRLRGNGARLLVAEDRVRLLRPRVVDPAHQRVRELNALAIPLARVESVSSVHLCGVPEFHRLPNGTAVALTEGPGLRITGAGQEWVLPVEDAESVAQLLRARTHTRTGDAGPAPTTAQWQQAMHRREAIRRSGSGKGSQAPRYYGLGVALFGALTVASFVANDGWFGKLAGATVFGLAALGCSVGWRSARDAVRVGEEWPEPPIQDRID</sequence>
<feature type="transmembrane region" description="Helical" evidence="1">
    <location>
        <begin position="49"/>
        <end position="70"/>
    </location>
</feature>
<feature type="transmembrane region" description="Helical" evidence="1">
    <location>
        <begin position="293"/>
        <end position="310"/>
    </location>
</feature>